<evidence type="ECO:0000256" key="2">
    <source>
        <dbReference type="ARBA" id="ARBA00022448"/>
    </source>
</evidence>
<organism evidence="16 17">
    <name type="scientific">Parvularcula maris</name>
    <dbReference type="NCBI Taxonomy" id="2965077"/>
    <lineage>
        <taxon>Bacteria</taxon>
        <taxon>Pseudomonadati</taxon>
        <taxon>Pseudomonadota</taxon>
        <taxon>Alphaproteobacteria</taxon>
        <taxon>Parvularculales</taxon>
        <taxon>Parvularculaceae</taxon>
        <taxon>Parvularcula</taxon>
    </lineage>
</organism>
<dbReference type="GO" id="GO:0005886">
    <property type="term" value="C:plasma membrane"/>
    <property type="evidence" value="ECO:0007669"/>
    <property type="project" value="UniProtKB-SubCell"/>
</dbReference>
<evidence type="ECO:0000256" key="12">
    <source>
        <dbReference type="ARBA" id="ARBA00037847"/>
    </source>
</evidence>
<evidence type="ECO:0000256" key="8">
    <source>
        <dbReference type="ARBA" id="ARBA00023136"/>
    </source>
</evidence>
<dbReference type="AlphaFoldDB" id="A0A9X2LA47"/>
<comment type="similarity">
    <text evidence="1 13 14">Belongs to the ATPase B chain family.</text>
</comment>
<dbReference type="GO" id="GO:0045259">
    <property type="term" value="C:proton-transporting ATP synthase complex"/>
    <property type="evidence" value="ECO:0007669"/>
    <property type="project" value="UniProtKB-KW"/>
</dbReference>
<dbReference type="InterPro" id="IPR002146">
    <property type="entry name" value="ATP_synth_b/b'su_bac/chlpt"/>
</dbReference>
<dbReference type="GO" id="GO:0046961">
    <property type="term" value="F:proton-transporting ATPase activity, rotational mechanism"/>
    <property type="evidence" value="ECO:0007669"/>
    <property type="project" value="TreeGrafter"/>
</dbReference>
<dbReference type="RefSeq" id="WP_256618671.1">
    <property type="nucleotide sequence ID" value="NZ_JANIBC010000002.1"/>
</dbReference>
<keyword evidence="8 13" id="KW-0472">Membrane</keyword>
<comment type="subunit">
    <text evidence="13">F-type ATPases have 2 components, F(1) - the catalytic core - and F(0) - the membrane proton channel. F(1) has five subunits: alpha(3), beta(3), gamma(1), delta(1), epsilon(1). F(0) has three main subunits: a(1), b(2) and c(10-14). The alpha and beta chains form an alternating ring which encloses part of the gamma chain. F(1) is attached to F(0) by a central stalk formed by the gamma and epsilon chains, while a peripheral stalk is formed by the delta and b chains.</text>
</comment>
<dbReference type="Proteomes" id="UP001142610">
    <property type="component" value="Unassembled WGS sequence"/>
</dbReference>
<dbReference type="EMBL" id="JANIBC010000002">
    <property type="protein sequence ID" value="MCQ8184822.1"/>
    <property type="molecule type" value="Genomic_DNA"/>
</dbReference>
<evidence type="ECO:0000313" key="17">
    <source>
        <dbReference type="Proteomes" id="UP001142610"/>
    </source>
</evidence>
<proteinExistence type="inferred from homology"/>
<keyword evidence="3 13" id="KW-0138">CF(0)</keyword>
<keyword evidence="17" id="KW-1185">Reference proteome</keyword>
<keyword evidence="15" id="KW-0175">Coiled coil</keyword>
<keyword evidence="2 13" id="KW-0813">Transport</keyword>
<dbReference type="PANTHER" id="PTHR33445:SF1">
    <property type="entry name" value="ATP SYNTHASE SUBUNIT B"/>
    <property type="match status" value="1"/>
</dbReference>
<dbReference type="Pfam" id="PF00430">
    <property type="entry name" value="ATP-synt_B"/>
    <property type="match status" value="1"/>
</dbReference>
<name>A0A9X2LA47_9PROT</name>
<dbReference type="GO" id="GO:0012505">
    <property type="term" value="C:endomembrane system"/>
    <property type="evidence" value="ECO:0007669"/>
    <property type="project" value="UniProtKB-SubCell"/>
</dbReference>
<evidence type="ECO:0000256" key="6">
    <source>
        <dbReference type="ARBA" id="ARBA00022989"/>
    </source>
</evidence>
<evidence type="ECO:0000313" key="16">
    <source>
        <dbReference type="EMBL" id="MCQ8184822.1"/>
    </source>
</evidence>
<keyword evidence="9 13" id="KW-0066">ATP synthesis</keyword>
<evidence type="ECO:0000256" key="13">
    <source>
        <dbReference type="HAMAP-Rule" id="MF_01398"/>
    </source>
</evidence>
<sequence>MMFIVQDEDVVREAGKELTEDDGSREAYEGAPDYPGEHSSVLEDTNLWVLVGFLIVLGILVSQGVFKKLGGMLSGRADTIRSQLDEARSLREEAQRLLADYQKRQREAEGEAEEIISQAKADAKIMAADARTKLEEQVARRTQAAHDRIARAEAQALADVRAQTADLAIDAAREIIRARTDGSAQKALLDRSIAEVRGKLN</sequence>
<keyword evidence="6 13" id="KW-1133">Transmembrane helix</keyword>
<evidence type="ECO:0000256" key="7">
    <source>
        <dbReference type="ARBA" id="ARBA00023065"/>
    </source>
</evidence>
<protein>
    <recommendedName>
        <fullName evidence="13">ATP synthase subunit b</fullName>
    </recommendedName>
    <alternativeName>
        <fullName evidence="13">ATP synthase F(0) sector subunit b</fullName>
    </alternativeName>
    <alternativeName>
        <fullName evidence="13">ATPase subunit I</fullName>
    </alternativeName>
    <alternativeName>
        <fullName evidence="13">F-type ATPase subunit b</fullName>
        <shortName evidence="13">F-ATPase subunit b</shortName>
    </alternativeName>
</protein>
<dbReference type="InterPro" id="IPR050059">
    <property type="entry name" value="ATP_synthase_B_chain"/>
</dbReference>
<evidence type="ECO:0000256" key="15">
    <source>
        <dbReference type="SAM" id="Coils"/>
    </source>
</evidence>
<keyword evidence="7 13" id="KW-0406">Ion transport</keyword>
<keyword evidence="5 13" id="KW-0375">Hydrogen ion transport</keyword>
<dbReference type="GO" id="GO:0046933">
    <property type="term" value="F:proton-transporting ATP synthase activity, rotational mechanism"/>
    <property type="evidence" value="ECO:0007669"/>
    <property type="project" value="UniProtKB-UniRule"/>
</dbReference>
<evidence type="ECO:0000256" key="14">
    <source>
        <dbReference type="RuleBase" id="RU003848"/>
    </source>
</evidence>
<comment type="caution">
    <text evidence="16">The sequence shown here is derived from an EMBL/GenBank/DDBJ whole genome shotgun (WGS) entry which is preliminary data.</text>
</comment>
<evidence type="ECO:0000256" key="10">
    <source>
        <dbReference type="ARBA" id="ARBA00025198"/>
    </source>
</evidence>
<evidence type="ECO:0000256" key="9">
    <source>
        <dbReference type="ARBA" id="ARBA00023310"/>
    </source>
</evidence>
<evidence type="ECO:0000256" key="4">
    <source>
        <dbReference type="ARBA" id="ARBA00022692"/>
    </source>
</evidence>
<dbReference type="CDD" id="cd06503">
    <property type="entry name" value="ATP-synt_Fo_b"/>
    <property type="match status" value="1"/>
</dbReference>
<evidence type="ECO:0000256" key="3">
    <source>
        <dbReference type="ARBA" id="ARBA00022547"/>
    </source>
</evidence>
<dbReference type="PANTHER" id="PTHR33445">
    <property type="entry name" value="ATP SYNTHASE SUBUNIT B', CHLOROPLASTIC"/>
    <property type="match status" value="1"/>
</dbReference>
<keyword evidence="13" id="KW-1003">Cell membrane</keyword>
<feature type="coiled-coil region" evidence="15">
    <location>
        <begin position="77"/>
        <end position="118"/>
    </location>
</feature>
<accession>A0A9X2LA47</accession>
<keyword evidence="4 13" id="KW-0812">Transmembrane</keyword>
<evidence type="ECO:0000256" key="1">
    <source>
        <dbReference type="ARBA" id="ARBA00005513"/>
    </source>
</evidence>
<gene>
    <name evidence="13" type="primary">atpF</name>
    <name evidence="16" type="ORF">NOG11_05410</name>
</gene>
<feature type="transmembrane region" description="Helical" evidence="13">
    <location>
        <begin position="47"/>
        <end position="66"/>
    </location>
</feature>
<comment type="subcellular location">
    <subcellularLocation>
        <location evidence="13">Cell membrane</location>
        <topology evidence="13">Single-pass membrane protein</topology>
    </subcellularLocation>
    <subcellularLocation>
        <location evidence="12">Endomembrane system</location>
        <topology evidence="12">Single-pass membrane protein</topology>
    </subcellularLocation>
</comment>
<evidence type="ECO:0000256" key="11">
    <source>
        <dbReference type="ARBA" id="ARBA00025614"/>
    </source>
</evidence>
<comment type="function">
    <text evidence="10 13">F(1)F(0) ATP synthase produces ATP from ADP in the presence of a proton or sodium gradient. F-type ATPases consist of two structural domains, F(1) containing the extramembraneous catalytic core and F(0) containing the membrane proton channel, linked together by a central stalk and a peripheral stalk. During catalysis, ATP synthesis in the catalytic domain of F(1) is coupled via a rotary mechanism of the central stalk subunits to proton translocation.</text>
</comment>
<reference evidence="16" key="1">
    <citation type="submission" date="2022-07" db="EMBL/GenBank/DDBJ databases">
        <title>Parvularcula maris sp. nov., an algicidal bacterium isolated from seawater.</title>
        <authorList>
            <person name="Li F."/>
        </authorList>
    </citation>
    <scope>NUCLEOTIDE SEQUENCE</scope>
    <source>
        <strain evidence="16">BGMRC 0090</strain>
    </source>
</reference>
<comment type="function">
    <text evidence="11">Component of the F(0) channel, it forms part of the peripheral stalk, linking F(1) to F(0). The b'-subunit is a diverged and duplicated form of b found in plants and photosynthetic bacteria.</text>
</comment>
<dbReference type="HAMAP" id="MF_01398">
    <property type="entry name" value="ATP_synth_b_bprime"/>
    <property type="match status" value="1"/>
</dbReference>
<evidence type="ECO:0000256" key="5">
    <source>
        <dbReference type="ARBA" id="ARBA00022781"/>
    </source>
</evidence>